<organism evidence="1 2">
    <name type="scientific">Mycolicibacterium flavescens</name>
    <name type="common">Mycobacterium flavescens</name>
    <dbReference type="NCBI Taxonomy" id="1776"/>
    <lineage>
        <taxon>Bacteria</taxon>
        <taxon>Bacillati</taxon>
        <taxon>Actinomycetota</taxon>
        <taxon>Actinomycetes</taxon>
        <taxon>Mycobacteriales</taxon>
        <taxon>Mycobacteriaceae</taxon>
        <taxon>Mycolicibacterium</taxon>
    </lineage>
</organism>
<dbReference type="SUPFAM" id="SSF46689">
    <property type="entry name" value="Homeodomain-like"/>
    <property type="match status" value="1"/>
</dbReference>
<dbReference type="InterPro" id="IPR009057">
    <property type="entry name" value="Homeodomain-like_sf"/>
</dbReference>
<dbReference type="Pfam" id="PF13384">
    <property type="entry name" value="HTH_23"/>
    <property type="match status" value="1"/>
</dbReference>
<dbReference type="EMBL" id="MIHA01000018">
    <property type="protein sequence ID" value="ODQ87881.1"/>
    <property type="molecule type" value="Genomic_DNA"/>
</dbReference>
<accession>A0A1E3RDH9</accession>
<name>A0A1E3RDH9_MYCFV</name>
<sequence length="96" mass="11408">METLRALRPYERGDLEREREQRGERIRELSRQGCTVREIAAKATSYMRQRRLQRDETIRELYEQGWSMQKIADELGCSKATVSNAIHRTVLYYKNG</sequence>
<gene>
    <name evidence="1" type="ORF">BHQ18_21435</name>
</gene>
<keyword evidence="2" id="KW-1185">Reference proteome</keyword>
<protein>
    <submittedName>
        <fullName evidence="1">Uncharacterized protein</fullName>
    </submittedName>
</protein>
<dbReference type="STRING" id="1776.BHQ18_21435"/>
<proteinExistence type="predicted"/>
<reference evidence="2" key="1">
    <citation type="submission" date="2016-09" db="EMBL/GenBank/DDBJ databases">
        <authorList>
            <person name="Greninger A.L."/>
            <person name="Jerome K.R."/>
            <person name="Mcnair B."/>
            <person name="Wallis C."/>
            <person name="Fang F."/>
        </authorList>
    </citation>
    <scope>NUCLEOTIDE SEQUENCE [LARGE SCALE GENOMIC DNA]</scope>
    <source>
        <strain evidence="2">M6</strain>
    </source>
</reference>
<evidence type="ECO:0000313" key="1">
    <source>
        <dbReference type="EMBL" id="ODQ87881.1"/>
    </source>
</evidence>
<dbReference type="Gene3D" id="1.10.10.60">
    <property type="entry name" value="Homeodomain-like"/>
    <property type="match status" value="1"/>
</dbReference>
<dbReference type="AlphaFoldDB" id="A0A1E3RDH9"/>
<evidence type="ECO:0000313" key="2">
    <source>
        <dbReference type="Proteomes" id="UP000094053"/>
    </source>
</evidence>
<dbReference type="Proteomes" id="UP000094053">
    <property type="component" value="Unassembled WGS sequence"/>
</dbReference>
<comment type="caution">
    <text evidence="1">The sequence shown here is derived from an EMBL/GenBank/DDBJ whole genome shotgun (WGS) entry which is preliminary data.</text>
</comment>